<dbReference type="GO" id="GO:0043190">
    <property type="term" value="C:ATP-binding cassette (ABC) transporter complex"/>
    <property type="evidence" value="ECO:0007669"/>
    <property type="project" value="InterPro"/>
</dbReference>
<dbReference type="Proteomes" id="UP000000214">
    <property type="component" value="Chromosome"/>
</dbReference>
<gene>
    <name evidence="3" type="ordered locus">PACID_03610</name>
</gene>
<dbReference type="HOGENOM" id="CLU_870851_0_0_11"/>
<keyword evidence="1" id="KW-0732">Signal</keyword>
<dbReference type="Gene3D" id="3.40.190.100">
    <property type="entry name" value="Glycine betaine-binding periplasmic protein, domain 2"/>
    <property type="match status" value="1"/>
</dbReference>
<dbReference type="eggNOG" id="COG2113">
    <property type="taxonomic scope" value="Bacteria"/>
</dbReference>
<evidence type="ECO:0000259" key="2">
    <source>
        <dbReference type="Pfam" id="PF04069"/>
    </source>
</evidence>
<accession>K7RJX8</accession>
<organism evidence="3 4">
    <name type="scientific">Acidipropionibacterium acidipropionici (strain ATCC 4875 / DSM 20272 / JCM 6432 / NBRC 12425 / NCIMB 8070 / 4)</name>
    <name type="common">Propionibacterium acidipropionici</name>
    <dbReference type="NCBI Taxonomy" id="1171373"/>
    <lineage>
        <taxon>Bacteria</taxon>
        <taxon>Bacillati</taxon>
        <taxon>Actinomycetota</taxon>
        <taxon>Actinomycetes</taxon>
        <taxon>Propionibacteriales</taxon>
        <taxon>Propionibacteriaceae</taxon>
        <taxon>Acidipropionibacterium</taxon>
    </lineage>
</organism>
<evidence type="ECO:0000313" key="3">
    <source>
        <dbReference type="EMBL" id="AFV88209.1"/>
    </source>
</evidence>
<sequence>MSHTSRTLRGAPALICALLLMVTSACGASNSNAEASSSGGSGKGVSIKIGQFSWTAAAVETQILKLIAEQHPELGVGSVQTTQLDPAPGWLGLQKGDLDVLPEVNLPNQQPFADKTKDTTTLVSKTYGGATQGWFVPKYLVEKGGAAEGLTSITQLKDKKWADAVGGKLYDADAGWVTTKQNDKRIKGFNLAVTHKPSSEAAVLAQIQRAYQRKEPVLAYLYHPHWVFQKYDLVQLKEPNPYQTGCFEGSKNDCAIPTLSAHVAARKDLKDKAPKYYAMLQKFNISLADVEKLLAEQQKGNASPEKIAKDWVAANQSTINSWIK</sequence>
<dbReference type="SUPFAM" id="SSF53850">
    <property type="entry name" value="Periplasmic binding protein-like II"/>
    <property type="match status" value="1"/>
</dbReference>
<feature type="signal peptide" evidence="1">
    <location>
        <begin position="1"/>
        <end position="27"/>
    </location>
</feature>
<dbReference type="Pfam" id="PF04069">
    <property type="entry name" value="OpuAC"/>
    <property type="match status" value="1"/>
</dbReference>
<dbReference type="GO" id="GO:0022857">
    <property type="term" value="F:transmembrane transporter activity"/>
    <property type="evidence" value="ECO:0007669"/>
    <property type="project" value="InterPro"/>
</dbReference>
<dbReference type="AlphaFoldDB" id="K7RJX8"/>
<dbReference type="KEGG" id="pbo:PACID_03610"/>
<feature type="chain" id="PRO_5003911834" evidence="1">
    <location>
        <begin position="28"/>
        <end position="324"/>
    </location>
</feature>
<dbReference type="EMBL" id="CP003493">
    <property type="protein sequence ID" value="AFV88209.1"/>
    <property type="molecule type" value="Genomic_DNA"/>
</dbReference>
<dbReference type="PROSITE" id="PS51257">
    <property type="entry name" value="PROKAR_LIPOPROTEIN"/>
    <property type="match status" value="1"/>
</dbReference>
<dbReference type="PATRIC" id="fig|1171373.8.peg.362"/>
<dbReference type="InterPro" id="IPR007210">
    <property type="entry name" value="ABC_Gly_betaine_transp_sub-bd"/>
</dbReference>
<dbReference type="Gene3D" id="3.10.105.10">
    <property type="entry name" value="Dipeptide-binding Protein, Domain 3"/>
    <property type="match status" value="2"/>
</dbReference>
<dbReference type="STRING" id="1171373.PACID_03610"/>
<name>K7RJX8_ACIA4</name>
<protein>
    <submittedName>
        <fullName evidence="3">Substrate-binding region of ABC-type glycine betaine transport system</fullName>
    </submittedName>
</protein>
<evidence type="ECO:0000313" key="4">
    <source>
        <dbReference type="Proteomes" id="UP000000214"/>
    </source>
</evidence>
<dbReference type="RefSeq" id="WP_015069126.1">
    <property type="nucleotide sequence ID" value="NC_019395.1"/>
</dbReference>
<evidence type="ECO:0000256" key="1">
    <source>
        <dbReference type="SAM" id="SignalP"/>
    </source>
</evidence>
<proteinExistence type="predicted"/>
<reference evidence="3 4" key="1">
    <citation type="journal article" date="2012" name="BMC Genomics">
        <title>The genome sequence of Propionibacterium acidipropionici provides insights into its biotechnological and industrial potential.</title>
        <authorList>
            <person name="Parizzi L.P."/>
            <person name="Grassi M.C."/>
            <person name="Llerena L.A."/>
            <person name="Carazzolle M.F."/>
            <person name="Queiroz V.L."/>
            <person name="Lunardi I."/>
            <person name="Zeidler A.F."/>
            <person name="Teixeira P.J."/>
            <person name="Mieczkowski P."/>
            <person name="Rincones J."/>
            <person name="Pereira G.A."/>
        </authorList>
    </citation>
    <scope>NUCLEOTIDE SEQUENCE [LARGE SCALE GENOMIC DNA]</scope>
    <source>
        <strain evidence="4">ATCC 4875 / DSM 20272 / JCM 6432 / NBRC 12425 / NCIMB 8070</strain>
    </source>
</reference>
<feature type="domain" description="ABC-type glycine betaine transport system substrate-binding" evidence="2">
    <location>
        <begin position="46"/>
        <end position="313"/>
    </location>
</feature>